<dbReference type="Proteomes" id="UP000184275">
    <property type="component" value="Unassembled WGS sequence"/>
</dbReference>
<evidence type="ECO:0000256" key="2">
    <source>
        <dbReference type="ARBA" id="ARBA00009256"/>
    </source>
</evidence>
<feature type="binding site" evidence="8">
    <location>
        <begin position="185"/>
        <end position="188"/>
    </location>
    <ligand>
        <name>ATP</name>
        <dbReference type="ChEBI" id="CHEBI:30616"/>
    </ligand>
</feature>
<evidence type="ECO:0000256" key="7">
    <source>
        <dbReference type="ARBA" id="ARBA00048258"/>
    </source>
</evidence>
<feature type="binding site" evidence="8">
    <location>
        <position position="61"/>
    </location>
    <ligand>
        <name>beta-alanine</name>
        <dbReference type="ChEBI" id="CHEBI:57966"/>
    </ligand>
</feature>
<comment type="similarity">
    <text evidence="2 8">Belongs to the pantothenate synthetase family.</text>
</comment>
<feature type="binding site" evidence="8">
    <location>
        <begin position="148"/>
        <end position="151"/>
    </location>
    <ligand>
        <name>ATP</name>
        <dbReference type="ChEBI" id="CHEBI:30616"/>
    </ligand>
</feature>
<dbReference type="GO" id="GO:0015940">
    <property type="term" value="P:pantothenate biosynthetic process"/>
    <property type="evidence" value="ECO:0007669"/>
    <property type="project" value="UniProtKB-UniRule"/>
</dbReference>
<comment type="function">
    <text evidence="8">Catalyzes the condensation of pantoate with beta-alanine in an ATP-dependent reaction via a pantoyl-adenylate intermediate.</text>
</comment>
<evidence type="ECO:0000313" key="9">
    <source>
        <dbReference type="EMBL" id="SHK58783.1"/>
    </source>
</evidence>
<name>A0A1M6TPD8_9BACT</name>
<feature type="binding site" evidence="8">
    <location>
        <position position="61"/>
    </location>
    <ligand>
        <name>(R)-pantoate</name>
        <dbReference type="ChEBI" id="CHEBI:15980"/>
    </ligand>
</feature>
<proteinExistence type="inferred from homology"/>
<dbReference type="PANTHER" id="PTHR21299:SF1">
    <property type="entry name" value="PANTOATE--BETA-ALANINE LIGASE"/>
    <property type="match status" value="1"/>
</dbReference>
<dbReference type="UniPathway" id="UPA00028">
    <property type="reaction ID" value="UER00005"/>
</dbReference>
<dbReference type="InterPro" id="IPR042176">
    <property type="entry name" value="Pantoate_ligase_C"/>
</dbReference>
<dbReference type="InterPro" id="IPR003721">
    <property type="entry name" value="Pantoate_ligase"/>
</dbReference>
<dbReference type="CDD" id="cd00560">
    <property type="entry name" value="PanC"/>
    <property type="match status" value="1"/>
</dbReference>
<comment type="subunit">
    <text evidence="8">Homodimer.</text>
</comment>
<protein>
    <recommendedName>
        <fullName evidence="8">Pantothenate synthetase</fullName>
        <shortName evidence="8">PS</shortName>
        <ecNumber evidence="8">6.3.2.1</ecNumber>
    </recommendedName>
    <alternativeName>
        <fullName evidence="8">Pantoate--beta-alanine ligase</fullName>
    </alternativeName>
    <alternativeName>
        <fullName evidence="8">Pantoate-activating enzyme</fullName>
    </alternativeName>
</protein>
<comment type="subcellular location">
    <subcellularLocation>
        <location evidence="8">Cytoplasm</location>
    </subcellularLocation>
</comment>
<organism evidence="9 10">
    <name type="scientific">Fibrobacter intestinalis</name>
    <dbReference type="NCBI Taxonomy" id="28122"/>
    <lineage>
        <taxon>Bacteria</taxon>
        <taxon>Pseudomonadati</taxon>
        <taxon>Fibrobacterota</taxon>
        <taxon>Fibrobacteria</taxon>
        <taxon>Fibrobacterales</taxon>
        <taxon>Fibrobacteraceae</taxon>
        <taxon>Fibrobacter</taxon>
    </lineage>
</organism>
<dbReference type="RefSeq" id="WP_073303725.1">
    <property type="nucleotide sequence ID" value="NZ_FRAW01000010.1"/>
</dbReference>
<keyword evidence="4 8" id="KW-0566">Pantothenate biosynthesis</keyword>
<dbReference type="NCBIfam" id="TIGR00018">
    <property type="entry name" value="panC"/>
    <property type="match status" value="1"/>
</dbReference>
<keyword evidence="3 8" id="KW-0436">Ligase</keyword>
<evidence type="ECO:0000256" key="3">
    <source>
        <dbReference type="ARBA" id="ARBA00022598"/>
    </source>
</evidence>
<comment type="pathway">
    <text evidence="1 8">Cofactor biosynthesis; (R)-pantothenate biosynthesis; (R)-pantothenate from (R)-pantoate and beta-alanine: step 1/1.</text>
</comment>
<dbReference type="FunFam" id="3.40.50.620:FF:000013">
    <property type="entry name" value="Pantothenate synthetase"/>
    <property type="match status" value="1"/>
</dbReference>
<evidence type="ECO:0000256" key="8">
    <source>
        <dbReference type="HAMAP-Rule" id="MF_00158"/>
    </source>
</evidence>
<sequence length="281" mass="30895">MKIIKTIAELRAEILPLKKMGKSVGIVPTMGALHSGHTSLVDASVKENDVTVVSVFLNPIQFGKNEDLDKYPRRLEKDAELVAQHGGDFVFAPSNAEMYPDGDPLTLVRDETMESLYCGATRPGHFRGVLTVVTKLFNISGADRAYFGKKDYQQAFLIRRMVKDLNMPIEIHTLPIVREDSGLARSSRNEYMNEAERGAAVAISKALLLAKSRYESGEKNVNVLRSGIQESIARAGGVVQYVEIASQKTLLANLSGEVDEPSVILVAAFFGKTRLIDNIEL</sequence>
<feature type="binding site" evidence="8">
    <location>
        <begin position="30"/>
        <end position="37"/>
    </location>
    <ligand>
        <name>ATP</name>
        <dbReference type="ChEBI" id="CHEBI:30616"/>
    </ligand>
</feature>
<evidence type="ECO:0000313" key="10">
    <source>
        <dbReference type="Proteomes" id="UP000184275"/>
    </source>
</evidence>
<accession>A0A1M6TPD8</accession>
<evidence type="ECO:0000256" key="6">
    <source>
        <dbReference type="ARBA" id="ARBA00022840"/>
    </source>
</evidence>
<keyword evidence="6 8" id="KW-0067">ATP-binding</keyword>
<comment type="miscellaneous">
    <text evidence="8">The reaction proceeds by a bi uni uni bi ping pong mechanism.</text>
</comment>
<feature type="binding site" evidence="8">
    <location>
        <position position="154"/>
    </location>
    <ligand>
        <name>(R)-pantoate</name>
        <dbReference type="ChEBI" id="CHEBI:15980"/>
    </ligand>
</feature>
<dbReference type="Gene3D" id="3.40.50.620">
    <property type="entry name" value="HUPs"/>
    <property type="match status" value="1"/>
</dbReference>
<evidence type="ECO:0000256" key="5">
    <source>
        <dbReference type="ARBA" id="ARBA00022741"/>
    </source>
</evidence>
<keyword evidence="5 8" id="KW-0547">Nucleotide-binding</keyword>
<keyword evidence="8" id="KW-0963">Cytoplasm</keyword>
<evidence type="ECO:0000256" key="4">
    <source>
        <dbReference type="ARBA" id="ARBA00022655"/>
    </source>
</evidence>
<dbReference type="AlphaFoldDB" id="A0A1M6TPD8"/>
<dbReference type="GO" id="GO:0005829">
    <property type="term" value="C:cytosol"/>
    <property type="evidence" value="ECO:0007669"/>
    <property type="project" value="TreeGrafter"/>
</dbReference>
<dbReference type="HAMAP" id="MF_00158">
    <property type="entry name" value="PanC"/>
    <property type="match status" value="1"/>
</dbReference>
<feature type="active site" description="Proton donor" evidence="8">
    <location>
        <position position="37"/>
    </location>
</feature>
<dbReference type="InterPro" id="IPR014729">
    <property type="entry name" value="Rossmann-like_a/b/a_fold"/>
</dbReference>
<gene>
    <name evidence="8" type="primary">panC</name>
    <name evidence="9" type="ORF">SAMN05720469_11082</name>
</gene>
<dbReference type="Pfam" id="PF02569">
    <property type="entry name" value="Pantoate_ligase"/>
    <property type="match status" value="1"/>
</dbReference>
<dbReference type="Gene3D" id="3.30.1300.10">
    <property type="entry name" value="Pantoate-beta-alanine ligase, C-terminal domain"/>
    <property type="match status" value="1"/>
</dbReference>
<dbReference type="PANTHER" id="PTHR21299">
    <property type="entry name" value="CYTIDYLATE KINASE/PANTOATE-BETA-ALANINE LIGASE"/>
    <property type="match status" value="1"/>
</dbReference>
<dbReference type="EMBL" id="FRAW01000010">
    <property type="protein sequence ID" value="SHK58783.1"/>
    <property type="molecule type" value="Genomic_DNA"/>
</dbReference>
<reference evidence="10" key="1">
    <citation type="submission" date="2016-11" db="EMBL/GenBank/DDBJ databases">
        <authorList>
            <person name="Varghese N."/>
            <person name="Submissions S."/>
        </authorList>
    </citation>
    <scope>NUCLEOTIDE SEQUENCE [LARGE SCALE GENOMIC DNA]</scope>
    <source>
        <strain evidence="10">UWOS</strain>
    </source>
</reference>
<dbReference type="EC" id="6.3.2.1" evidence="8"/>
<dbReference type="GO" id="GO:0005524">
    <property type="term" value="F:ATP binding"/>
    <property type="evidence" value="ECO:0007669"/>
    <property type="project" value="UniProtKB-KW"/>
</dbReference>
<feature type="binding site" evidence="8">
    <location>
        <position position="177"/>
    </location>
    <ligand>
        <name>ATP</name>
        <dbReference type="ChEBI" id="CHEBI:30616"/>
    </ligand>
</feature>
<evidence type="ECO:0000256" key="1">
    <source>
        <dbReference type="ARBA" id="ARBA00004990"/>
    </source>
</evidence>
<keyword evidence="10" id="KW-1185">Reference proteome</keyword>
<dbReference type="SUPFAM" id="SSF52374">
    <property type="entry name" value="Nucleotidylyl transferase"/>
    <property type="match status" value="1"/>
</dbReference>
<dbReference type="GO" id="GO:0004592">
    <property type="term" value="F:pantoate-beta-alanine ligase activity"/>
    <property type="evidence" value="ECO:0007669"/>
    <property type="project" value="UniProtKB-UniRule"/>
</dbReference>
<comment type="catalytic activity">
    <reaction evidence="7 8">
        <text>(R)-pantoate + beta-alanine + ATP = (R)-pantothenate + AMP + diphosphate + H(+)</text>
        <dbReference type="Rhea" id="RHEA:10912"/>
        <dbReference type="ChEBI" id="CHEBI:15378"/>
        <dbReference type="ChEBI" id="CHEBI:15980"/>
        <dbReference type="ChEBI" id="CHEBI:29032"/>
        <dbReference type="ChEBI" id="CHEBI:30616"/>
        <dbReference type="ChEBI" id="CHEBI:33019"/>
        <dbReference type="ChEBI" id="CHEBI:57966"/>
        <dbReference type="ChEBI" id="CHEBI:456215"/>
        <dbReference type="EC" id="6.3.2.1"/>
    </reaction>
</comment>